<dbReference type="GeneID" id="45122438"/>
<proteinExistence type="predicted"/>
<dbReference type="Pfam" id="PF13589">
    <property type="entry name" value="HATPase_c_3"/>
    <property type="match status" value="1"/>
</dbReference>
<dbReference type="EMBL" id="CP000086">
    <property type="protein sequence ID" value="ABC36793.1"/>
    <property type="molecule type" value="Genomic_DNA"/>
</dbReference>
<dbReference type="Gene3D" id="3.30.565.10">
    <property type="entry name" value="Histidine kinase-like ATPase, C-terminal domain"/>
    <property type="match status" value="1"/>
</dbReference>
<evidence type="ECO:0000313" key="2">
    <source>
        <dbReference type="Proteomes" id="UP000001930"/>
    </source>
</evidence>
<evidence type="ECO:0000313" key="1">
    <source>
        <dbReference type="EMBL" id="ABC36793.1"/>
    </source>
</evidence>
<reference evidence="1 2" key="1">
    <citation type="journal article" date="2005" name="BMC Genomics">
        <title>Bacterial genome adaptation to niches: divergence of the potential virulence genes in three Burkholderia species of different survival strategies.</title>
        <authorList>
            <person name="Kim H.S."/>
            <person name="Schell M.A."/>
            <person name="Yu Y."/>
            <person name="Ulrich R.L."/>
            <person name="Sarria S.H."/>
            <person name="Nierman W.C."/>
            <person name="DeShazer D."/>
        </authorList>
    </citation>
    <scope>NUCLEOTIDE SEQUENCE [LARGE SCALE GENOMIC DNA]</scope>
    <source>
        <strain evidence="2">ATCC 700388 / DSM 13276 / CCUG 48851 / CIP 106301 / E264</strain>
    </source>
</reference>
<dbReference type="InterPro" id="IPR036890">
    <property type="entry name" value="HATPase_C_sf"/>
</dbReference>
<name>Q2SUZ6_BURTA</name>
<dbReference type="RefSeq" id="WP_009891853.1">
    <property type="nucleotide sequence ID" value="NC_007651.1"/>
</dbReference>
<organism evidence="1 2">
    <name type="scientific">Burkholderia thailandensis (strain ATCC 700388 / DSM 13276 / CCUG 48851 / CIP 106301 / E264)</name>
    <dbReference type="NCBI Taxonomy" id="271848"/>
    <lineage>
        <taxon>Bacteria</taxon>
        <taxon>Pseudomonadati</taxon>
        <taxon>Pseudomonadota</taxon>
        <taxon>Betaproteobacteria</taxon>
        <taxon>Burkholderiales</taxon>
        <taxon>Burkholderiaceae</taxon>
        <taxon>Burkholderia</taxon>
        <taxon>pseudomallei group</taxon>
    </lineage>
</organism>
<keyword evidence="2" id="KW-1185">Reference proteome</keyword>
<dbReference type="KEGG" id="bte:BTH_I2739"/>
<dbReference type="HOGENOM" id="CLU_025321_0_0_4"/>
<gene>
    <name evidence="1" type="ordered locus">BTH_I2739</name>
</gene>
<dbReference type="AlphaFoldDB" id="Q2SUZ6"/>
<protein>
    <submittedName>
        <fullName evidence="1">DNA mismatch repair protein</fullName>
    </submittedName>
</protein>
<dbReference type="SUPFAM" id="SSF55874">
    <property type="entry name" value="ATPase domain of HSP90 chaperone/DNA topoisomerase II/histidine kinase"/>
    <property type="match status" value="1"/>
</dbReference>
<accession>Q2SUZ6</accession>
<sequence>MTTNIDLSGTTEIGNEGIKKHFKSIEPWQPLFELVWNGFDAKADLVEVDVRLNSLSALATVRILDDGDGIDPTTLKHTFGRFNDSHKREDAAQHGAHGRGRLSFHRICRFATWHTKSAYGQARIAIDAMTIKDYRAQFVSDETQCSALREQAKGTLVELSEFSCQLPGADELRAKFAVEFGWFLALHPSKTLKLNGGLIPVPSNEITQQILTPGKYAFDVQVIRWDERPSSEKSYTYLLDSAGRIVYKQLSALNNKAGFFTSIYISSPWADTFAHDENLFQPDAHTPNAAEWKKLLRQVGDLAQTVYDQFLRKKAAVEVEKYVDDGLFPTYVELPPDERSWRFDNTKQLITSIYVADPSVFNAASKKQRKIIIRLLDRLAVSNENDSLFDVLNSVLDLEEGAIKSLADQLKQTTLENIIATIEILQRRQTAASKLRALMNDHYRDVLETPDLQKIIENNTWLFGPGYETLGAEEDTFTKIAKDLRNKIPQIDNIGADDVDDEQADIAGARRQTDLFLARRVPTIAPNGQQIYRCVIIEIKRPGISLNVKHLRQLDDYANIIKKHPEFGSEKMHFELILIGRKISSTDTEIPSRLRGQIARGELGLVSDDPRMKRYVLNWYTLLDSFELANAFLLEQLKLRRDLFNQSTKDQLVDDLQATT</sequence>
<dbReference type="Proteomes" id="UP000001930">
    <property type="component" value="Chromosome I"/>
</dbReference>